<protein>
    <submittedName>
        <fullName evidence="2">Uncharacterized protein</fullName>
    </submittedName>
</protein>
<evidence type="ECO:0000256" key="1">
    <source>
        <dbReference type="SAM" id="MobiDB-lite"/>
    </source>
</evidence>
<feature type="compositionally biased region" description="Polar residues" evidence="1">
    <location>
        <begin position="1"/>
        <end position="14"/>
    </location>
</feature>
<name>A0A9N7Y9A8_PLEPL</name>
<feature type="compositionally biased region" description="Polar residues" evidence="1">
    <location>
        <begin position="182"/>
        <end position="200"/>
    </location>
</feature>
<dbReference type="EMBL" id="CADEAL010000262">
    <property type="protein sequence ID" value="CAB1417393.1"/>
    <property type="molecule type" value="Genomic_DNA"/>
</dbReference>
<organism evidence="2 3">
    <name type="scientific">Pleuronectes platessa</name>
    <name type="common">European plaice</name>
    <dbReference type="NCBI Taxonomy" id="8262"/>
    <lineage>
        <taxon>Eukaryota</taxon>
        <taxon>Metazoa</taxon>
        <taxon>Chordata</taxon>
        <taxon>Craniata</taxon>
        <taxon>Vertebrata</taxon>
        <taxon>Euteleostomi</taxon>
        <taxon>Actinopterygii</taxon>
        <taxon>Neopterygii</taxon>
        <taxon>Teleostei</taxon>
        <taxon>Neoteleostei</taxon>
        <taxon>Acanthomorphata</taxon>
        <taxon>Carangaria</taxon>
        <taxon>Pleuronectiformes</taxon>
        <taxon>Pleuronectoidei</taxon>
        <taxon>Pleuronectidae</taxon>
        <taxon>Pleuronectes</taxon>
    </lineage>
</organism>
<dbReference type="AlphaFoldDB" id="A0A9N7Y9A8"/>
<proteinExistence type="predicted"/>
<keyword evidence="3" id="KW-1185">Reference proteome</keyword>
<feature type="compositionally biased region" description="Pro residues" evidence="1">
    <location>
        <begin position="35"/>
        <end position="46"/>
    </location>
</feature>
<feature type="region of interest" description="Disordered" evidence="1">
    <location>
        <begin position="144"/>
        <end position="163"/>
    </location>
</feature>
<accession>A0A9N7Y9A8</accession>
<comment type="caution">
    <text evidence="2">The sequence shown here is derived from an EMBL/GenBank/DDBJ whole genome shotgun (WGS) entry which is preliminary data.</text>
</comment>
<reference evidence="2" key="1">
    <citation type="submission" date="2020-03" db="EMBL/GenBank/DDBJ databases">
        <authorList>
            <person name="Weist P."/>
        </authorList>
    </citation>
    <scope>NUCLEOTIDE SEQUENCE</scope>
</reference>
<evidence type="ECO:0000313" key="3">
    <source>
        <dbReference type="Proteomes" id="UP001153269"/>
    </source>
</evidence>
<feature type="region of interest" description="Disordered" evidence="1">
    <location>
        <begin position="168"/>
        <end position="271"/>
    </location>
</feature>
<dbReference type="Proteomes" id="UP001153269">
    <property type="component" value="Unassembled WGS sequence"/>
</dbReference>
<sequence length="271" mass="27314">MRSRNVSGAQQGATRGSPGGPNRGPLEVRNEEPEPLPPPPPPPPPHSDVNSQHASPDEELTLHLVQLQPCCLGIAAGSSPEHVTLCASGVFRVEVVEAACVILDTGGHLTASSSLDTGGHLTASSSLDTGGHLTASSSLDTGGHITASSSLDPGGHITASSSLDTGGHITASSSLDPGGHLTASSSLDTGGHLTASSSLDTGGHLSGSVSRQQRDVEGHSPGARGSAAGLVLRELGSVLVPTQSGRDPDPEQRAPERSRRQPGAELLLPCE</sequence>
<feature type="compositionally biased region" description="Basic and acidic residues" evidence="1">
    <location>
        <begin position="246"/>
        <end position="259"/>
    </location>
</feature>
<feature type="region of interest" description="Disordered" evidence="1">
    <location>
        <begin position="1"/>
        <end position="56"/>
    </location>
</feature>
<evidence type="ECO:0000313" key="2">
    <source>
        <dbReference type="EMBL" id="CAB1417393.1"/>
    </source>
</evidence>
<gene>
    <name evidence="2" type="ORF">PLEPLA_LOCUS5195</name>
</gene>